<reference evidence="1 2" key="1">
    <citation type="submission" date="2020-01" db="EMBL/GenBank/DDBJ databases">
        <title>Muriicola jejuensis KCTC 22299.</title>
        <authorList>
            <person name="Wang G."/>
        </authorList>
    </citation>
    <scope>NUCLEOTIDE SEQUENCE [LARGE SCALE GENOMIC DNA]</scope>
    <source>
        <strain evidence="1 2">KCTC 22299</strain>
    </source>
</reference>
<dbReference type="EMBL" id="JAABOP010000001">
    <property type="protein sequence ID" value="NER09821.1"/>
    <property type="molecule type" value="Genomic_DNA"/>
</dbReference>
<accession>A0A6P0U949</accession>
<dbReference type="RefSeq" id="WP_163691857.1">
    <property type="nucleotide sequence ID" value="NZ_FXTW01000001.1"/>
</dbReference>
<proteinExistence type="predicted"/>
<comment type="caution">
    <text evidence="1">The sequence shown here is derived from an EMBL/GenBank/DDBJ whole genome shotgun (WGS) entry which is preliminary data.</text>
</comment>
<dbReference type="AlphaFoldDB" id="A0A6P0U949"/>
<protein>
    <submittedName>
        <fullName evidence="1">Uncharacterized protein</fullName>
    </submittedName>
</protein>
<keyword evidence="2" id="KW-1185">Reference proteome</keyword>
<organism evidence="1 2">
    <name type="scientific">Muriicola jejuensis</name>
    <dbReference type="NCBI Taxonomy" id="504488"/>
    <lineage>
        <taxon>Bacteria</taxon>
        <taxon>Pseudomonadati</taxon>
        <taxon>Bacteroidota</taxon>
        <taxon>Flavobacteriia</taxon>
        <taxon>Flavobacteriales</taxon>
        <taxon>Flavobacteriaceae</taxon>
        <taxon>Muriicola</taxon>
    </lineage>
</organism>
<sequence length="187" mass="22041">MYTRDFEEQRWRADFEVVDLDPKKDYPDFLGEMFRLSCENKRAGIQFSLRDTIYNLTGFAECPNDGIISCRFNRNIFIIRNDSLKNLGFNENGKVHFRELNKEIQKIASSPYRFLYDREILGPALIHFYIEDQYPIELTKEILREIIVQFEEVNSEMGSDFFKYHILFEGYSMMDIPPPPPPIGGGL</sequence>
<evidence type="ECO:0000313" key="2">
    <source>
        <dbReference type="Proteomes" id="UP000468443"/>
    </source>
</evidence>
<name>A0A6P0U949_9FLAO</name>
<gene>
    <name evidence="1" type="ORF">GWK09_04795</name>
</gene>
<evidence type="ECO:0000313" key="1">
    <source>
        <dbReference type="EMBL" id="NER09821.1"/>
    </source>
</evidence>
<dbReference type="Proteomes" id="UP000468443">
    <property type="component" value="Unassembled WGS sequence"/>
</dbReference>